<dbReference type="InterPro" id="IPR052017">
    <property type="entry name" value="TSUP"/>
</dbReference>
<dbReference type="EMBL" id="BPFH01000001">
    <property type="protein sequence ID" value="GIT93864.1"/>
    <property type="molecule type" value="Genomic_DNA"/>
</dbReference>
<dbReference type="PANTHER" id="PTHR30269:SF37">
    <property type="entry name" value="MEMBRANE TRANSPORTER PROTEIN"/>
    <property type="match status" value="1"/>
</dbReference>
<comment type="subcellular location">
    <subcellularLocation>
        <location evidence="1 8">Cell membrane</location>
        <topology evidence="1 8">Multi-pass membrane protein</topology>
    </subcellularLocation>
</comment>
<keyword evidence="4 8" id="KW-1003">Cell membrane</keyword>
<keyword evidence="6 8" id="KW-1133">Transmembrane helix</keyword>
<name>A0ABQ4NHH9_9RHOB</name>
<evidence type="ECO:0000256" key="2">
    <source>
        <dbReference type="ARBA" id="ARBA00009142"/>
    </source>
</evidence>
<feature type="transmembrane region" description="Helical" evidence="8">
    <location>
        <begin position="130"/>
        <end position="151"/>
    </location>
</feature>
<dbReference type="InterPro" id="IPR002781">
    <property type="entry name" value="TM_pro_TauE-like"/>
</dbReference>
<reference evidence="9 10" key="1">
    <citation type="submission" date="2021-05" db="EMBL/GenBank/DDBJ databases">
        <title>Bacteria Genome sequencing.</title>
        <authorList>
            <person name="Takabe Y."/>
            <person name="Nakajima Y."/>
            <person name="Suzuki S."/>
            <person name="Shiozaki T."/>
        </authorList>
    </citation>
    <scope>NUCLEOTIDE SEQUENCE [LARGE SCALE GENOMIC DNA]</scope>
    <source>
        <strain evidence="9 10">AI_62</strain>
    </source>
</reference>
<evidence type="ECO:0000256" key="5">
    <source>
        <dbReference type="ARBA" id="ARBA00022692"/>
    </source>
</evidence>
<feature type="transmembrane region" description="Helical" evidence="8">
    <location>
        <begin position="45"/>
        <end position="65"/>
    </location>
</feature>
<comment type="similarity">
    <text evidence="2 8">Belongs to the 4-toluene sulfonate uptake permease (TSUP) (TC 2.A.102) family.</text>
</comment>
<dbReference type="Pfam" id="PF01925">
    <property type="entry name" value="TauE"/>
    <property type="match status" value="1"/>
</dbReference>
<evidence type="ECO:0000313" key="9">
    <source>
        <dbReference type="EMBL" id="GIT93864.1"/>
    </source>
</evidence>
<evidence type="ECO:0000256" key="4">
    <source>
        <dbReference type="ARBA" id="ARBA00022475"/>
    </source>
</evidence>
<evidence type="ECO:0000256" key="8">
    <source>
        <dbReference type="RuleBase" id="RU363041"/>
    </source>
</evidence>
<evidence type="ECO:0000313" key="10">
    <source>
        <dbReference type="Proteomes" id="UP000786693"/>
    </source>
</evidence>
<feature type="transmembrane region" description="Helical" evidence="8">
    <location>
        <begin position="72"/>
        <end position="93"/>
    </location>
</feature>
<evidence type="ECO:0000256" key="7">
    <source>
        <dbReference type="ARBA" id="ARBA00023136"/>
    </source>
</evidence>
<sequence length="251" mass="26263">MNLDLTFYALATACILLTGISKSGFGGGLGVLSVPLLSLHVSPQLAASVLMPILLAMDILIVVQYRARWRPAVVAMLLPGALLGLSLGAGGFVALDPDMVRLGIGLLALGFVAQALWVRTDTAQPTPITVFALGMLSGFASFVAHAGGPPVKGILLRQNLEKAVFVGTNTMFFFTMNAIKTVAYGAMGHLSAETLTVSLWLSPALLVGVALGTVLHRYLGAQAFVWLVRVVLAVAGVRLTWLGLVGLWQGA</sequence>
<feature type="transmembrane region" description="Helical" evidence="8">
    <location>
        <begin position="99"/>
        <end position="118"/>
    </location>
</feature>
<protein>
    <recommendedName>
        <fullName evidence="8">Probable membrane transporter protein</fullName>
    </recommendedName>
</protein>
<keyword evidence="7 8" id="KW-0472">Membrane</keyword>
<feature type="transmembrane region" description="Helical" evidence="8">
    <location>
        <begin position="163"/>
        <end position="187"/>
    </location>
</feature>
<evidence type="ECO:0000256" key="6">
    <source>
        <dbReference type="ARBA" id="ARBA00022989"/>
    </source>
</evidence>
<evidence type="ECO:0000256" key="3">
    <source>
        <dbReference type="ARBA" id="ARBA00022448"/>
    </source>
</evidence>
<gene>
    <name evidence="9" type="ORF">JANAI62_04870</name>
</gene>
<keyword evidence="10" id="KW-1185">Reference proteome</keyword>
<dbReference type="PANTHER" id="PTHR30269">
    <property type="entry name" value="TRANSMEMBRANE PROTEIN YFCA"/>
    <property type="match status" value="1"/>
</dbReference>
<accession>A0ABQ4NHH9</accession>
<dbReference type="RefSeq" id="WP_220747369.1">
    <property type="nucleotide sequence ID" value="NZ_BPFH01000001.1"/>
</dbReference>
<proteinExistence type="inferred from homology"/>
<keyword evidence="5 8" id="KW-0812">Transmembrane</keyword>
<comment type="caution">
    <text evidence="9">The sequence shown here is derived from an EMBL/GenBank/DDBJ whole genome shotgun (WGS) entry which is preliminary data.</text>
</comment>
<evidence type="ECO:0000256" key="1">
    <source>
        <dbReference type="ARBA" id="ARBA00004651"/>
    </source>
</evidence>
<dbReference type="Proteomes" id="UP000786693">
    <property type="component" value="Unassembled WGS sequence"/>
</dbReference>
<organism evidence="9 10">
    <name type="scientific">Jannaschia pagri</name>
    <dbReference type="NCBI Taxonomy" id="2829797"/>
    <lineage>
        <taxon>Bacteria</taxon>
        <taxon>Pseudomonadati</taxon>
        <taxon>Pseudomonadota</taxon>
        <taxon>Alphaproteobacteria</taxon>
        <taxon>Rhodobacterales</taxon>
        <taxon>Roseobacteraceae</taxon>
        <taxon>Jannaschia</taxon>
    </lineage>
</organism>
<feature type="transmembrane region" description="Helical" evidence="8">
    <location>
        <begin position="199"/>
        <end position="218"/>
    </location>
</feature>
<feature type="transmembrane region" description="Helical" evidence="8">
    <location>
        <begin position="224"/>
        <end position="248"/>
    </location>
</feature>
<keyword evidence="3" id="KW-0813">Transport</keyword>